<reference evidence="1 2" key="1">
    <citation type="submission" date="2015-01" db="EMBL/GenBank/DDBJ databases">
        <title>Evolution of Trichinella species and genotypes.</title>
        <authorList>
            <person name="Korhonen P.K."/>
            <person name="Edoardo P."/>
            <person name="Giuseppe L.R."/>
            <person name="Gasser R.B."/>
        </authorList>
    </citation>
    <scope>NUCLEOTIDE SEQUENCE [LARGE SCALE GENOMIC DNA]</scope>
    <source>
        <strain evidence="1">ISS3</strain>
    </source>
</reference>
<organism evidence="1 2">
    <name type="scientific">Trichinella spiralis</name>
    <name type="common">Trichina worm</name>
    <dbReference type="NCBI Taxonomy" id="6334"/>
    <lineage>
        <taxon>Eukaryota</taxon>
        <taxon>Metazoa</taxon>
        <taxon>Ecdysozoa</taxon>
        <taxon>Nematoda</taxon>
        <taxon>Enoplea</taxon>
        <taxon>Dorylaimia</taxon>
        <taxon>Trichinellida</taxon>
        <taxon>Trichinellidae</taxon>
        <taxon>Trichinella</taxon>
    </lineage>
</organism>
<protein>
    <submittedName>
        <fullName evidence="1">Uncharacterized protein</fullName>
    </submittedName>
</protein>
<sequence>MQTQFVVVEKKNLARRRILLENRVSLCKQWYIFFTVMKLMFDELLTSLSNALSSSLYSEEYCFEIGRTLKQCPPFSWLNPVYEYSKKIIFHITLPYLVMICCRKGRFRCFRLTFVKLNLGSIELLQYE</sequence>
<dbReference type="InParanoid" id="A0A0V1ATC5"/>
<proteinExistence type="predicted"/>
<evidence type="ECO:0000313" key="1">
    <source>
        <dbReference type="EMBL" id="KRY27950.1"/>
    </source>
</evidence>
<comment type="caution">
    <text evidence="1">The sequence shown here is derived from an EMBL/GenBank/DDBJ whole genome shotgun (WGS) entry which is preliminary data.</text>
</comment>
<evidence type="ECO:0000313" key="2">
    <source>
        <dbReference type="Proteomes" id="UP000054776"/>
    </source>
</evidence>
<gene>
    <name evidence="1" type="ORF">T01_5311</name>
</gene>
<name>A0A0V1ATC5_TRISP</name>
<dbReference type="AlphaFoldDB" id="A0A0V1ATC5"/>
<keyword evidence="2" id="KW-1185">Reference proteome</keyword>
<dbReference type="Proteomes" id="UP000054776">
    <property type="component" value="Unassembled WGS sequence"/>
</dbReference>
<dbReference type="EMBL" id="JYDH01000227">
    <property type="protein sequence ID" value="KRY27950.1"/>
    <property type="molecule type" value="Genomic_DNA"/>
</dbReference>
<accession>A0A0V1ATC5</accession>